<dbReference type="Gramene" id="MELO3C031609.2.1">
    <property type="protein sequence ID" value="MELO3C031609.2.1"/>
    <property type="gene ID" value="MELO3C031609.2"/>
</dbReference>
<sequence length="74" mass="8564">MVHNCFSSISSYQKLIKTIKPQILRVSTISISRFLFQFRSNSSQFTNRPLSRTDSKGLNKMRLDTLNKTPIARD</sequence>
<proteinExistence type="predicted"/>
<name>A0A9I9ECD0_CUCME</name>
<accession>A0A9I9ECD0</accession>
<dbReference type="EnsemblPlants" id="MELO3C031609.2.1">
    <property type="protein sequence ID" value="MELO3C031609.2.1"/>
    <property type="gene ID" value="MELO3C031609.2"/>
</dbReference>
<protein>
    <submittedName>
        <fullName evidence="1">Uncharacterized protein</fullName>
    </submittedName>
</protein>
<reference evidence="1" key="1">
    <citation type="submission" date="2023-03" db="UniProtKB">
        <authorList>
            <consortium name="EnsemblPlants"/>
        </authorList>
    </citation>
    <scope>IDENTIFICATION</scope>
</reference>
<evidence type="ECO:0000313" key="1">
    <source>
        <dbReference type="EnsemblPlants" id="MELO3C031609.2.1"/>
    </source>
</evidence>
<dbReference type="AlphaFoldDB" id="A0A9I9ECD0"/>
<organism evidence="1">
    <name type="scientific">Cucumis melo</name>
    <name type="common">Muskmelon</name>
    <dbReference type="NCBI Taxonomy" id="3656"/>
    <lineage>
        <taxon>Eukaryota</taxon>
        <taxon>Viridiplantae</taxon>
        <taxon>Streptophyta</taxon>
        <taxon>Embryophyta</taxon>
        <taxon>Tracheophyta</taxon>
        <taxon>Spermatophyta</taxon>
        <taxon>Magnoliopsida</taxon>
        <taxon>eudicotyledons</taxon>
        <taxon>Gunneridae</taxon>
        <taxon>Pentapetalae</taxon>
        <taxon>rosids</taxon>
        <taxon>fabids</taxon>
        <taxon>Cucurbitales</taxon>
        <taxon>Cucurbitaceae</taxon>
        <taxon>Benincaseae</taxon>
        <taxon>Cucumis</taxon>
    </lineage>
</organism>